<name>A0A1G2V6S1_9BACT</name>
<keyword evidence="1" id="KW-0030">Aminoacyl-tRNA synthetase</keyword>
<dbReference type="InterPro" id="IPR045864">
    <property type="entry name" value="aa-tRNA-synth_II/BPL/LPL"/>
</dbReference>
<dbReference type="InterPro" id="IPR036621">
    <property type="entry name" value="Anticodon-bd_dom_sf"/>
</dbReference>
<evidence type="ECO:0000256" key="1">
    <source>
        <dbReference type="ARBA" id="ARBA00023146"/>
    </source>
</evidence>
<evidence type="ECO:0000313" key="4">
    <source>
        <dbReference type="Proteomes" id="UP000176868"/>
    </source>
</evidence>
<keyword evidence="1" id="KW-0436">Ligase</keyword>
<dbReference type="GO" id="GO:0004812">
    <property type="term" value="F:aminoacyl-tRNA ligase activity"/>
    <property type="evidence" value="ECO:0007669"/>
    <property type="project" value="UniProtKB-KW"/>
</dbReference>
<dbReference type="STRING" id="1802782.A2544_01635"/>
<proteinExistence type="predicted"/>
<sequence length="377" mass="43000">MNKQLDKFDRALVVATYFGFLPITAPKVTKRDIELTKDCGNHPHYDAADKASVVRTYLEENFASRPHPFALAYEKHASRKKFGNYALHFIGSSSGIAEATLIRTTLSILSEEGFKNLSVDINCIGDRESINTYERELTSYIRKFGANMSEEWKQRTKEDVFNLFKLETPEALRLAETAPSSINSLSLPSRIYFKEVLEYIEALGIGFRLTPMLVGEKNHASHTIFAVRNSENERMNTLAIGYRYSRLSRFFGLRKEIPMAGVSIFSTPLGATIKKRVYKILPKPKFYLVQMGREAKIKTLTLIELLRNHRIPLHHFIGKDKITVQLSNAENLRVPYLIIIGQKEALDDTATIRNTITRAQDTIKIVDLPHYLKNITL</sequence>
<dbReference type="SUPFAM" id="SSF52954">
    <property type="entry name" value="Class II aaRS ABD-related"/>
    <property type="match status" value="1"/>
</dbReference>
<comment type="caution">
    <text evidence="3">The sequence shown here is derived from an EMBL/GenBank/DDBJ whole genome shotgun (WGS) entry which is preliminary data.</text>
</comment>
<evidence type="ECO:0000259" key="2">
    <source>
        <dbReference type="Pfam" id="PF03129"/>
    </source>
</evidence>
<feature type="domain" description="Anticodon-binding" evidence="2">
    <location>
        <begin position="295"/>
        <end position="374"/>
    </location>
</feature>
<accession>A0A1G2V6S1</accession>
<dbReference type="SUPFAM" id="SSF55681">
    <property type="entry name" value="Class II aaRS and biotin synthetases"/>
    <property type="match status" value="1"/>
</dbReference>
<dbReference type="AlphaFoldDB" id="A0A1G2V6S1"/>
<dbReference type="Pfam" id="PF03129">
    <property type="entry name" value="HGTP_anticodon"/>
    <property type="match status" value="1"/>
</dbReference>
<dbReference type="Gene3D" id="3.40.50.800">
    <property type="entry name" value="Anticodon-binding domain"/>
    <property type="match status" value="1"/>
</dbReference>
<dbReference type="InterPro" id="IPR004154">
    <property type="entry name" value="Anticodon-bd"/>
</dbReference>
<dbReference type="GO" id="GO:0006418">
    <property type="term" value="P:tRNA aminoacylation for protein translation"/>
    <property type="evidence" value="ECO:0007669"/>
    <property type="project" value="UniProtKB-ARBA"/>
</dbReference>
<evidence type="ECO:0000313" key="3">
    <source>
        <dbReference type="EMBL" id="OHB17282.1"/>
    </source>
</evidence>
<dbReference type="EMBL" id="MHWZ01000025">
    <property type="protein sequence ID" value="OHB17282.1"/>
    <property type="molecule type" value="Genomic_DNA"/>
</dbReference>
<protein>
    <recommendedName>
        <fullName evidence="2">Anticodon-binding domain-containing protein</fullName>
    </recommendedName>
</protein>
<organism evidence="3 4">
    <name type="scientific">Candidatus Zambryskibacteria bacterium RIFOXYD2_FULL_43_10</name>
    <dbReference type="NCBI Taxonomy" id="1802782"/>
    <lineage>
        <taxon>Bacteria</taxon>
        <taxon>Candidatus Zambryskiibacteriota</taxon>
    </lineage>
</organism>
<gene>
    <name evidence="3" type="ORF">A2544_01635</name>
</gene>
<reference evidence="3 4" key="1">
    <citation type="journal article" date="2016" name="Nat. Commun.">
        <title>Thousands of microbial genomes shed light on interconnected biogeochemical processes in an aquifer system.</title>
        <authorList>
            <person name="Anantharaman K."/>
            <person name="Brown C.T."/>
            <person name="Hug L.A."/>
            <person name="Sharon I."/>
            <person name="Castelle C.J."/>
            <person name="Probst A.J."/>
            <person name="Thomas B.C."/>
            <person name="Singh A."/>
            <person name="Wilkins M.J."/>
            <person name="Karaoz U."/>
            <person name="Brodie E.L."/>
            <person name="Williams K.H."/>
            <person name="Hubbard S.S."/>
            <person name="Banfield J.F."/>
        </authorList>
    </citation>
    <scope>NUCLEOTIDE SEQUENCE [LARGE SCALE GENOMIC DNA]</scope>
</reference>
<dbReference type="Proteomes" id="UP000176868">
    <property type="component" value="Unassembled WGS sequence"/>
</dbReference>
<dbReference type="Gene3D" id="3.30.930.10">
    <property type="entry name" value="Bira Bifunctional Protein, Domain 2"/>
    <property type="match status" value="1"/>
</dbReference>